<name>A0A126QKI7_9BACT</name>
<proteinExistence type="inferred from homology"/>
<gene>
    <name evidence="5" type="primary">menG</name>
    <name evidence="7" type="ORF">AWY79_05180</name>
    <name evidence="8" type="ORF">EDC59_10436</name>
</gene>
<evidence type="ECO:0000256" key="5">
    <source>
        <dbReference type="HAMAP-Rule" id="MF_01813"/>
    </source>
</evidence>
<dbReference type="CDD" id="cd02440">
    <property type="entry name" value="AdoMet_MTases"/>
    <property type="match status" value="1"/>
</dbReference>
<dbReference type="PROSITE" id="PS51608">
    <property type="entry name" value="SAM_MT_UBIE"/>
    <property type="match status" value="1"/>
</dbReference>
<dbReference type="PANTHER" id="PTHR43591">
    <property type="entry name" value="METHYLTRANSFERASE"/>
    <property type="match status" value="1"/>
</dbReference>
<dbReference type="HAMAP" id="MF_01813">
    <property type="entry name" value="MenG_UbiE_methyltr"/>
    <property type="match status" value="1"/>
</dbReference>
<dbReference type="EC" id="2.1.1.163" evidence="5"/>
<dbReference type="Pfam" id="PF01209">
    <property type="entry name" value="Ubie_methyltran"/>
    <property type="match status" value="1"/>
</dbReference>
<comment type="catalytic activity">
    <reaction evidence="5">
        <text>a 2-demethylmenaquinol + S-adenosyl-L-methionine = a menaquinol + S-adenosyl-L-homocysteine + H(+)</text>
        <dbReference type="Rhea" id="RHEA:42640"/>
        <dbReference type="Rhea" id="RHEA-COMP:9539"/>
        <dbReference type="Rhea" id="RHEA-COMP:9563"/>
        <dbReference type="ChEBI" id="CHEBI:15378"/>
        <dbReference type="ChEBI" id="CHEBI:18151"/>
        <dbReference type="ChEBI" id="CHEBI:55437"/>
        <dbReference type="ChEBI" id="CHEBI:57856"/>
        <dbReference type="ChEBI" id="CHEBI:59789"/>
        <dbReference type="EC" id="2.1.1.163"/>
    </reaction>
</comment>
<evidence type="ECO:0000256" key="1">
    <source>
        <dbReference type="ARBA" id="ARBA00022428"/>
    </source>
</evidence>
<evidence type="ECO:0000256" key="4">
    <source>
        <dbReference type="ARBA" id="ARBA00022691"/>
    </source>
</evidence>
<dbReference type="PROSITE" id="PS01183">
    <property type="entry name" value="UBIE_1"/>
    <property type="match status" value="1"/>
</dbReference>
<protein>
    <recommendedName>
        <fullName evidence="5">Demethylmenaquinone methyltransferase</fullName>
        <ecNumber evidence="5">2.1.1.163</ecNumber>
    </recommendedName>
</protein>
<dbReference type="InterPro" id="IPR004033">
    <property type="entry name" value="UbiE/COQ5_MeTrFase"/>
</dbReference>
<dbReference type="KEGG" id="dej:AWY79_05180"/>
<evidence type="ECO:0000313" key="7">
    <source>
        <dbReference type="EMBL" id="AMK10552.1"/>
    </source>
</evidence>
<comment type="pathway">
    <text evidence="5">Quinol/quinone metabolism; menaquinone biosynthesis; menaquinol from 1,4-dihydroxy-2-naphthoate: step 2/2.</text>
</comment>
<accession>A0A126QKI7</accession>
<comment type="caution">
    <text evidence="5">Lacks conserved residue(s) required for the propagation of feature annotation.</text>
</comment>
<dbReference type="SUPFAM" id="SSF53335">
    <property type="entry name" value="S-adenosyl-L-methionine-dependent methyltransferases"/>
    <property type="match status" value="1"/>
</dbReference>
<keyword evidence="3 5" id="KW-0808">Transferase</keyword>
<feature type="region of interest" description="Disordered" evidence="6">
    <location>
        <begin position="251"/>
        <end position="338"/>
    </location>
</feature>
<dbReference type="OrthoDB" id="9808140at2"/>
<evidence type="ECO:0000313" key="8">
    <source>
        <dbReference type="EMBL" id="TDT89043.1"/>
    </source>
</evidence>
<feature type="binding site" evidence="5">
    <location>
        <position position="71"/>
    </location>
    <ligand>
        <name>S-adenosyl-L-methionine</name>
        <dbReference type="ChEBI" id="CHEBI:59789"/>
    </ligand>
</feature>
<dbReference type="Gene3D" id="3.40.50.150">
    <property type="entry name" value="Vaccinia Virus protein VP39"/>
    <property type="match status" value="1"/>
</dbReference>
<evidence type="ECO:0000256" key="6">
    <source>
        <dbReference type="SAM" id="MobiDB-lite"/>
    </source>
</evidence>
<evidence type="ECO:0000313" key="10">
    <source>
        <dbReference type="Proteomes" id="UP000295506"/>
    </source>
</evidence>
<dbReference type="GO" id="GO:0032259">
    <property type="term" value="P:methylation"/>
    <property type="evidence" value="ECO:0007669"/>
    <property type="project" value="UniProtKB-KW"/>
</dbReference>
<dbReference type="GO" id="GO:0009234">
    <property type="term" value="P:menaquinone biosynthetic process"/>
    <property type="evidence" value="ECO:0007669"/>
    <property type="project" value="UniProtKB-UniRule"/>
</dbReference>
<evidence type="ECO:0000256" key="2">
    <source>
        <dbReference type="ARBA" id="ARBA00022603"/>
    </source>
</evidence>
<evidence type="ECO:0000313" key="9">
    <source>
        <dbReference type="Proteomes" id="UP000055611"/>
    </source>
</evidence>
<keyword evidence="1 5" id="KW-0474">Menaquinone biosynthesis</keyword>
<dbReference type="GO" id="GO:0043770">
    <property type="term" value="F:demethylmenaquinone methyltransferase activity"/>
    <property type="evidence" value="ECO:0007669"/>
    <property type="project" value="UniProtKB-UniRule"/>
</dbReference>
<feature type="compositionally biased region" description="Basic and acidic residues" evidence="6">
    <location>
        <begin position="265"/>
        <end position="280"/>
    </location>
</feature>
<keyword evidence="2 5" id="KW-0489">Methyltransferase</keyword>
<reference evidence="8 10" key="2">
    <citation type="submission" date="2019-03" db="EMBL/GenBank/DDBJ databases">
        <title>Genomic Encyclopedia of Type Strains, Phase IV (KMG-IV): sequencing the most valuable type-strain genomes for metagenomic binning, comparative biology and taxonomic classification.</title>
        <authorList>
            <person name="Goeker M."/>
        </authorList>
    </citation>
    <scope>NUCLEOTIDE SEQUENCE [LARGE SCALE GENOMIC DNA]</scope>
    <source>
        <strain evidence="8 10">DSM 101483</strain>
    </source>
</reference>
<feature type="binding site" evidence="5">
    <location>
        <begin position="119"/>
        <end position="120"/>
    </location>
    <ligand>
        <name>S-adenosyl-L-methionine</name>
        <dbReference type="ChEBI" id="CHEBI:59789"/>
    </ligand>
</feature>
<dbReference type="Proteomes" id="UP000055611">
    <property type="component" value="Chromosome"/>
</dbReference>
<keyword evidence="9" id="KW-1185">Reference proteome</keyword>
<keyword evidence="4 5" id="KW-0949">S-adenosyl-L-methionine</keyword>
<dbReference type="AlphaFoldDB" id="A0A126QKI7"/>
<evidence type="ECO:0000256" key="3">
    <source>
        <dbReference type="ARBA" id="ARBA00022679"/>
    </source>
</evidence>
<feature type="compositionally biased region" description="Basic residues" evidence="6">
    <location>
        <begin position="296"/>
        <end position="338"/>
    </location>
</feature>
<dbReference type="InterPro" id="IPR029063">
    <property type="entry name" value="SAM-dependent_MTases_sf"/>
</dbReference>
<dbReference type="NCBIfam" id="TIGR01934">
    <property type="entry name" value="MenG_MenH_UbiE"/>
    <property type="match status" value="1"/>
</dbReference>
<keyword evidence="7" id="KW-0830">Ubiquinone</keyword>
<comment type="function">
    <text evidence="5">Methyltransferase required for the conversion of demethylmenaquinol (DMKH2) to menaquinol (MKH2).</text>
</comment>
<dbReference type="GO" id="GO:0006744">
    <property type="term" value="P:ubiquinone biosynthetic process"/>
    <property type="evidence" value="ECO:0007669"/>
    <property type="project" value="UniProtKB-UniPathway"/>
</dbReference>
<dbReference type="EMBL" id="SOBK01000004">
    <property type="protein sequence ID" value="TDT89043.1"/>
    <property type="molecule type" value="Genomic_DNA"/>
</dbReference>
<organism evidence="8 10">
    <name type="scientific">Pseudodesulfovibrio indicus</name>
    <dbReference type="NCBI Taxonomy" id="1716143"/>
    <lineage>
        <taxon>Bacteria</taxon>
        <taxon>Pseudomonadati</taxon>
        <taxon>Thermodesulfobacteriota</taxon>
        <taxon>Desulfovibrionia</taxon>
        <taxon>Desulfovibrionales</taxon>
        <taxon>Desulfovibrionaceae</taxon>
    </lineage>
</organism>
<dbReference type="EMBL" id="CP014206">
    <property type="protein sequence ID" value="AMK10552.1"/>
    <property type="molecule type" value="Genomic_DNA"/>
</dbReference>
<dbReference type="PANTHER" id="PTHR43591:SF24">
    <property type="entry name" value="2-METHOXY-6-POLYPRENYL-1,4-BENZOQUINOL METHYLASE, MITOCHONDRIAL"/>
    <property type="match status" value="1"/>
</dbReference>
<feature type="binding site" evidence="5">
    <location>
        <position position="91"/>
    </location>
    <ligand>
        <name>S-adenosyl-L-methionine</name>
        <dbReference type="ChEBI" id="CHEBI:59789"/>
    </ligand>
</feature>
<dbReference type="InterPro" id="IPR023576">
    <property type="entry name" value="UbiE/COQ5_MeTrFase_CS"/>
</dbReference>
<dbReference type="RefSeq" id="WP_066801207.1">
    <property type="nucleotide sequence ID" value="NZ_CP014206.1"/>
</dbReference>
<comment type="similarity">
    <text evidence="5">Belongs to the class I-like SAM-binding methyltransferase superfamily. MenG/UbiE family.</text>
</comment>
<dbReference type="Proteomes" id="UP000295506">
    <property type="component" value="Unassembled WGS sequence"/>
</dbReference>
<sequence>MARPECESHTGASTHAEHGRRVADMFGRIAGWYDFLNHALSGCQDIYWRYRLAKAARPRPGSTVLDLAAGTMDVSVELLRQYPDCTVAALDFALPMLETGKVRKLKDGREKRIFPVQADGRALPLPDESMSAATIAFGIRNILPREEAYAEFMRVLEPGARLCILEFGTGSKRVWKGLYNFYLDKLLPFIGDRISGDPGAYRYLAETIKSFPDERALGEELLKAGFERVYNVPMMSGIVYLHVAEKPAAPVAQPAPEPAAPKVVPKAEKPAAQKAEEQKAAPKKAAAKKSAEKKTAAKKTVAKKTGKKAAPKKPAAKKSAAKKSAAKKSAPKKSGAKQ</sequence>
<reference evidence="7 9" key="1">
    <citation type="journal article" date="2016" name="Front. Microbiol.">
        <title>Genome Sequence of the Piezophilic, Mesophilic Sulfate-Reducing Bacterium Desulfovibrio indicus J2T.</title>
        <authorList>
            <person name="Cao J."/>
            <person name="Maignien L."/>
            <person name="Shao Z."/>
            <person name="Alain K."/>
            <person name="Jebbar M."/>
        </authorList>
    </citation>
    <scope>NUCLEOTIDE SEQUENCE [LARGE SCALE GENOMIC DNA]</scope>
    <source>
        <strain evidence="7 9">J2</strain>
    </source>
</reference>